<evidence type="ECO:0000256" key="1">
    <source>
        <dbReference type="SAM" id="Phobius"/>
    </source>
</evidence>
<protein>
    <submittedName>
        <fullName evidence="2">ABC transporter</fullName>
    </submittedName>
</protein>
<accession>A0A7H8NEN1</accession>
<feature type="transmembrane region" description="Helical" evidence="1">
    <location>
        <begin position="195"/>
        <end position="217"/>
    </location>
</feature>
<sequence length="222" mass="22103">MTALLRYQAELLIRSHRLLPPLLLYGVFLAIGVQSGQPILDSLGYTAAGLLPVAAWLVRVCVAGDPPAARQVAAAATSPARVHLACVLTALLCSTALGALATVVVARISGAHSADHRVTVPVGEATVGGLLAAVACALLGTAVGALCNWPLLRRPGYALLATALAALVALVQAPSPAHAAVRDLVSGSHSGAVPMPVPACAAAALLCAAATAVACALSSRRA</sequence>
<feature type="transmembrane region" description="Helical" evidence="1">
    <location>
        <begin position="18"/>
        <end position="36"/>
    </location>
</feature>
<organism evidence="2 3">
    <name type="scientific">Streptomyces buecherae</name>
    <dbReference type="NCBI Taxonomy" id="2763006"/>
    <lineage>
        <taxon>Bacteria</taxon>
        <taxon>Bacillati</taxon>
        <taxon>Actinomycetota</taxon>
        <taxon>Actinomycetes</taxon>
        <taxon>Kitasatosporales</taxon>
        <taxon>Streptomycetaceae</taxon>
        <taxon>Streptomyces</taxon>
    </lineage>
</organism>
<evidence type="ECO:0000313" key="2">
    <source>
        <dbReference type="EMBL" id="QKW52912.1"/>
    </source>
</evidence>
<gene>
    <name evidence="2" type="ORF">HUT08_28995</name>
</gene>
<keyword evidence="3" id="KW-1185">Reference proteome</keyword>
<proteinExistence type="predicted"/>
<keyword evidence="1" id="KW-0472">Membrane</keyword>
<feature type="transmembrane region" description="Helical" evidence="1">
    <location>
        <begin position="126"/>
        <end position="149"/>
    </location>
</feature>
<feature type="transmembrane region" description="Helical" evidence="1">
    <location>
        <begin position="156"/>
        <end position="175"/>
    </location>
</feature>
<keyword evidence="1" id="KW-0812">Transmembrane</keyword>
<feature type="transmembrane region" description="Helical" evidence="1">
    <location>
        <begin position="82"/>
        <end position="106"/>
    </location>
</feature>
<name>A0A7H8NEN1_9ACTN</name>
<feature type="transmembrane region" description="Helical" evidence="1">
    <location>
        <begin position="42"/>
        <end position="62"/>
    </location>
</feature>
<dbReference type="RefSeq" id="WP_176164623.1">
    <property type="nucleotide sequence ID" value="NZ_CP054929.1"/>
</dbReference>
<keyword evidence="1" id="KW-1133">Transmembrane helix</keyword>
<dbReference type="Proteomes" id="UP000509303">
    <property type="component" value="Chromosome"/>
</dbReference>
<evidence type="ECO:0000313" key="3">
    <source>
        <dbReference type="Proteomes" id="UP000509303"/>
    </source>
</evidence>
<reference evidence="2 3" key="1">
    <citation type="submission" date="2020-06" db="EMBL/GenBank/DDBJ databases">
        <title>Genome mining for natural products.</title>
        <authorList>
            <person name="Zhang B."/>
            <person name="Shi J."/>
            <person name="Ge H."/>
        </authorList>
    </citation>
    <scope>NUCLEOTIDE SEQUENCE [LARGE SCALE GENOMIC DNA]</scope>
    <source>
        <strain evidence="2 3">NA00687</strain>
    </source>
</reference>
<dbReference type="AlphaFoldDB" id="A0A7H8NEN1"/>
<dbReference type="EMBL" id="CP054929">
    <property type="protein sequence ID" value="QKW52912.1"/>
    <property type="molecule type" value="Genomic_DNA"/>
</dbReference>